<evidence type="ECO:0000313" key="3">
    <source>
        <dbReference type="EMBL" id="KAG5482758.1"/>
    </source>
</evidence>
<protein>
    <recommendedName>
        <fullName evidence="2">SET domain-containing protein</fullName>
    </recommendedName>
</protein>
<dbReference type="EMBL" id="JAFHKP010000015">
    <property type="protein sequence ID" value="KAG5482758.1"/>
    <property type="molecule type" value="Genomic_DNA"/>
</dbReference>
<dbReference type="Pfam" id="PF00856">
    <property type="entry name" value="SET"/>
    <property type="match status" value="1"/>
</dbReference>
<feature type="domain" description="SET" evidence="2">
    <location>
        <begin position="257"/>
        <end position="308"/>
    </location>
</feature>
<sequence length="399" mass="45407">MLRRTGVARCFGEVLYGSSSTLPGDFFRCCTTHFGAHLHEETFIGTRSSQHRGMFLSHTRSAPLPANKPLATIPLARLLTVSNIATTPNALPHVTLAKVRDAIADDEFRMMAPQFYLGLQMSAIIAAVPDITRACSAAEVSRITDLLRVGATPYARMLDDEDFNEEFVFGMYGMALDSWQRTSYEEMTKKYHLALTAIHDAVGPPFRLEHFQRITRLVLARAEHVPPVDYYSGNPFLRRLKRRWRRLRKIPEPTELALVPYLDLVNHSNRPNCAIRIGPSPTFSGEGAITLFTLREVLPGHELCRHYNFALDRASALFRYGFLPFDLISIVDHDAVDEHVVKTRGMFRPESAERLERWRQEAKEVARLEKLFQAAKQGGITRDWQPDSSLNDRVSRRKE</sequence>
<evidence type="ECO:0000256" key="1">
    <source>
        <dbReference type="SAM" id="MobiDB-lite"/>
    </source>
</evidence>
<proteinExistence type="predicted"/>
<dbReference type="GeneID" id="94173964"/>
<name>A0A836HUE2_LEIEN</name>
<accession>A0A836HUE2</accession>
<dbReference type="PANTHER" id="PTHR12350:SF5">
    <property type="entry name" value="SET DOMAIN-CONTAINING PROTEIN"/>
    <property type="match status" value="1"/>
</dbReference>
<evidence type="ECO:0000313" key="4">
    <source>
        <dbReference type="Proteomes" id="UP000674179"/>
    </source>
</evidence>
<dbReference type="SUPFAM" id="SSF82199">
    <property type="entry name" value="SET domain"/>
    <property type="match status" value="1"/>
</dbReference>
<dbReference type="InterPro" id="IPR046341">
    <property type="entry name" value="SET_dom_sf"/>
</dbReference>
<dbReference type="InterPro" id="IPR001214">
    <property type="entry name" value="SET_dom"/>
</dbReference>
<dbReference type="RefSeq" id="XP_067694448.1">
    <property type="nucleotide sequence ID" value="XM_067838454.1"/>
</dbReference>
<evidence type="ECO:0000259" key="2">
    <source>
        <dbReference type="Pfam" id="PF00856"/>
    </source>
</evidence>
<dbReference type="KEGG" id="lenr:94173964"/>
<organism evidence="3 4">
    <name type="scientific">Leishmania enriettii</name>
    <dbReference type="NCBI Taxonomy" id="5663"/>
    <lineage>
        <taxon>Eukaryota</taxon>
        <taxon>Discoba</taxon>
        <taxon>Euglenozoa</taxon>
        <taxon>Kinetoplastea</taxon>
        <taxon>Metakinetoplastina</taxon>
        <taxon>Trypanosomatida</taxon>
        <taxon>Trypanosomatidae</taxon>
        <taxon>Leishmaniinae</taxon>
        <taxon>Leishmania</taxon>
    </lineage>
</organism>
<dbReference type="OrthoDB" id="441812at2759"/>
<dbReference type="Gene3D" id="3.90.1410.10">
    <property type="entry name" value="set domain protein methyltransferase, domain 1"/>
    <property type="match status" value="1"/>
</dbReference>
<dbReference type="AlphaFoldDB" id="A0A836HUE2"/>
<keyword evidence="4" id="KW-1185">Reference proteome</keyword>
<comment type="caution">
    <text evidence="3">The sequence shown here is derived from an EMBL/GenBank/DDBJ whole genome shotgun (WGS) entry which is preliminary data.</text>
</comment>
<dbReference type="PANTHER" id="PTHR12350">
    <property type="entry name" value="HISTONE-LYSINE N-METHYLTRANSFERASE-RELATED"/>
    <property type="match status" value="1"/>
</dbReference>
<reference evidence="3 4" key="1">
    <citation type="submission" date="2021-02" db="EMBL/GenBank/DDBJ databases">
        <title>Leishmania (Mundinia) enrietti genome sequencing and assembly.</title>
        <authorList>
            <person name="Almutairi H."/>
            <person name="Gatherer D."/>
        </authorList>
    </citation>
    <scope>NUCLEOTIDE SEQUENCE [LARGE SCALE GENOMIC DNA]</scope>
    <source>
        <strain evidence="3">CUR178</strain>
    </source>
</reference>
<gene>
    <name evidence="3" type="ORF">CUR178_06798</name>
</gene>
<dbReference type="Proteomes" id="UP000674179">
    <property type="component" value="Chromosome 15"/>
</dbReference>
<feature type="region of interest" description="Disordered" evidence="1">
    <location>
        <begin position="379"/>
        <end position="399"/>
    </location>
</feature>
<dbReference type="InterPro" id="IPR053201">
    <property type="entry name" value="Flavunoidine_N-MTase"/>
</dbReference>